<protein>
    <recommendedName>
        <fullName evidence="1">GHMP kinase N-terminal domain-containing protein</fullName>
    </recommendedName>
</protein>
<dbReference type="Gene3D" id="3.30.230.10">
    <property type="match status" value="1"/>
</dbReference>
<dbReference type="Pfam" id="PF00288">
    <property type="entry name" value="GHMP_kinases_N"/>
    <property type="match status" value="1"/>
</dbReference>
<name>X1FWN7_9ZZZZ</name>
<accession>X1FWN7</accession>
<proteinExistence type="predicted"/>
<sequence>MRAAVLHLQHINTKDDGAFEPALRGMNVMVHGNIPRAAGLSTSSSIVVSAAEACIRINELEVDPMEFIDICGYGEWYVGTLGGSGDHAAI</sequence>
<gene>
    <name evidence="2" type="ORF">S03H2_39605</name>
</gene>
<feature type="non-terminal residue" evidence="2">
    <location>
        <position position="90"/>
    </location>
</feature>
<dbReference type="InterPro" id="IPR020568">
    <property type="entry name" value="Ribosomal_Su5_D2-typ_SF"/>
</dbReference>
<reference evidence="2" key="1">
    <citation type="journal article" date="2014" name="Front. Microbiol.">
        <title>High frequency of phylogenetically diverse reductive dehalogenase-homologous genes in deep subseafloor sedimentary metagenomes.</title>
        <authorList>
            <person name="Kawai M."/>
            <person name="Futagami T."/>
            <person name="Toyoda A."/>
            <person name="Takaki Y."/>
            <person name="Nishi S."/>
            <person name="Hori S."/>
            <person name="Arai W."/>
            <person name="Tsubouchi T."/>
            <person name="Morono Y."/>
            <person name="Uchiyama I."/>
            <person name="Ito T."/>
            <person name="Fujiyama A."/>
            <person name="Inagaki F."/>
            <person name="Takami H."/>
        </authorList>
    </citation>
    <scope>NUCLEOTIDE SEQUENCE</scope>
    <source>
        <strain evidence="2">Expedition CK06-06</strain>
    </source>
</reference>
<organism evidence="2">
    <name type="scientific">marine sediment metagenome</name>
    <dbReference type="NCBI Taxonomy" id="412755"/>
    <lineage>
        <taxon>unclassified sequences</taxon>
        <taxon>metagenomes</taxon>
        <taxon>ecological metagenomes</taxon>
    </lineage>
</organism>
<dbReference type="PRINTS" id="PR00959">
    <property type="entry name" value="MEVGALKINASE"/>
</dbReference>
<dbReference type="InterPro" id="IPR014721">
    <property type="entry name" value="Ribsml_uS5_D2-typ_fold_subgr"/>
</dbReference>
<evidence type="ECO:0000313" key="2">
    <source>
        <dbReference type="EMBL" id="GAH50036.1"/>
    </source>
</evidence>
<feature type="domain" description="GHMP kinase N-terminal" evidence="1">
    <location>
        <begin position="17"/>
        <end position="89"/>
    </location>
</feature>
<comment type="caution">
    <text evidence="2">The sequence shown here is derived from an EMBL/GenBank/DDBJ whole genome shotgun (WGS) entry which is preliminary data.</text>
</comment>
<dbReference type="AlphaFoldDB" id="X1FWN7"/>
<dbReference type="GO" id="GO:0005524">
    <property type="term" value="F:ATP binding"/>
    <property type="evidence" value="ECO:0007669"/>
    <property type="project" value="InterPro"/>
</dbReference>
<dbReference type="EMBL" id="BARU01024503">
    <property type="protein sequence ID" value="GAH50036.1"/>
    <property type="molecule type" value="Genomic_DNA"/>
</dbReference>
<evidence type="ECO:0000259" key="1">
    <source>
        <dbReference type="Pfam" id="PF00288"/>
    </source>
</evidence>
<dbReference type="InterPro" id="IPR006204">
    <property type="entry name" value="GHMP_kinase_N_dom"/>
</dbReference>
<dbReference type="SUPFAM" id="SSF54211">
    <property type="entry name" value="Ribosomal protein S5 domain 2-like"/>
    <property type="match status" value="1"/>
</dbReference>